<evidence type="ECO:0000256" key="1">
    <source>
        <dbReference type="SAM" id="MobiDB-lite"/>
    </source>
</evidence>
<reference evidence="2 3" key="1">
    <citation type="journal article" date="2024" name="Nat. Commun.">
        <title>Phylogenomics reveals the evolutionary origins of lichenization in chlorophyte algae.</title>
        <authorList>
            <person name="Puginier C."/>
            <person name="Libourel C."/>
            <person name="Otte J."/>
            <person name="Skaloud P."/>
            <person name="Haon M."/>
            <person name="Grisel S."/>
            <person name="Petersen M."/>
            <person name="Berrin J.G."/>
            <person name="Delaux P.M."/>
            <person name="Dal Grande F."/>
            <person name="Keller J."/>
        </authorList>
    </citation>
    <scope>NUCLEOTIDE SEQUENCE [LARGE SCALE GENOMIC DNA]</scope>
    <source>
        <strain evidence="2 3">SAG 245.80</strain>
    </source>
</reference>
<dbReference type="AlphaFoldDB" id="A0AAW1QWP1"/>
<dbReference type="EMBL" id="JALJOU010000070">
    <property type="protein sequence ID" value="KAK9825866.1"/>
    <property type="molecule type" value="Genomic_DNA"/>
</dbReference>
<feature type="region of interest" description="Disordered" evidence="1">
    <location>
        <begin position="326"/>
        <end position="345"/>
    </location>
</feature>
<evidence type="ECO:0000313" key="3">
    <source>
        <dbReference type="Proteomes" id="UP001445335"/>
    </source>
</evidence>
<name>A0AAW1QWP1_9CHLO</name>
<proteinExistence type="predicted"/>
<protein>
    <submittedName>
        <fullName evidence="2">Uncharacterized protein</fullName>
    </submittedName>
</protein>
<dbReference type="PANTHER" id="PTHR46201">
    <property type="entry name" value="PHD FINGER PROTEIN MALE MEIOCYTE DEATH 1-RELATED"/>
    <property type="match status" value="1"/>
</dbReference>
<evidence type="ECO:0000313" key="2">
    <source>
        <dbReference type="EMBL" id="KAK9825866.1"/>
    </source>
</evidence>
<feature type="region of interest" description="Disordered" evidence="1">
    <location>
        <begin position="357"/>
        <end position="376"/>
    </location>
</feature>
<dbReference type="PANTHER" id="PTHR46201:SF9">
    <property type="entry name" value="PHD FINGER PROTEIN MALE MEIOCYTE DEATH 1"/>
    <property type="match status" value="1"/>
</dbReference>
<accession>A0AAW1QWP1</accession>
<keyword evidence="3" id="KW-1185">Reference proteome</keyword>
<organism evidence="2 3">
    <name type="scientific">Elliptochloris bilobata</name>
    <dbReference type="NCBI Taxonomy" id="381761"/>
    <lineage>
        <taxon>Eukaryota</taxon>
        <taxon>Viridiplantae</taxon>
        <taxon>Chlorophyta</taxon>
        <taxon>core chlorophytes</taxon>
        <taxon>Trebouxiophyceae</taxon>
        <taxon>Trebouxiophyceae incertae sedis</taxon>
        <taxon>Elliptochloris clade</taxon>
        <taxon>Elliptochloris</taxon>
    </lineage>
</organism>
<comment type="caution">
    <text evidence="2">The sequence shown here is derived from an EMBL/GenBank/DDBJ whole genome shotgun (WGS) entry which is preliminary data.</text>
</comment>
<dbReference type="Proteomes" id="UP001445335">
    <property type="component" value="Unassembled WGS sequence"/>
</dbReference>
<sequence>MPWNAPFRDAVDAFLGQYGTPVPDLGLPNVSAWVVPLASAAEPVARTRLHVYEERADDAAPTVCDPCRIIGWQNHPVSTRRLHFVVPATVGPQSLADTASLPSVVEARAAGHSASVAALPAAAEDEEEEDGGGASPYVAPASVFDSPRHLLHGVLHQNGFGHLLRVNGREGGSTALTGRQLMDVWDQLCRLLRARVVSVEDVSNKGGMELRVLHTAAHGGTWYGRWGYEFGRGGFNIQMPAWRAAAAAVASAPLAALRADFEATGADAALLRVLERYQARDGDAKAPQTLGELMCRCLHLLARPGEALPLLARPLAKRAPLVEGAGGVGGLGEAGDEPGRGPEAEAAAAVGVAEQGSCDSAPYAAPPAKRKSRPSRRLPALEGKWWAKRWSGTRSQEAMHTLLDCLAPHEGRWVGAGQLKAELQAADRDHHLATMTLRVAANRSFDGAAVYMERDPDTGAQYFRLEDAAQRAGQTLGGHTAALGTDEKPPIGVAADACTRLS</sequence>
<gene>
    <name evidence="2" type="ORF">WJX81_006387</name>
</gene>